<evidence type="ECO:0000313" key="2">
    <source>
        <dbReference type="EMBL" id="AVF34659.1"/>
    </source>
</evidence>
<protein>
    <recommendedName>
        <fullName evidence="4">Holin</fullName>
    </recommendedName>
</protein>
<reference evidence="3" key="1">
    <citation type="submission" date="2017-01" db="EMBL/GenBank/DDBJ databases">
        <title>Genome sequence of Rouxiella sp. ERMR1:05.</title>
        <authorList>
            <person name="Kumar R."/>
            <person name="Singh D."/>
            <person name="Kumar S."/>
        </authorList>
    </citation>
    <scope>NUCLEOTIDE SEQUENCE [LARGE SCALE GENOMIC DNA]</scope>
    <source>
        <strain evidence="3">ERMR1:05</strain>
    </source>
</reference>
<dbReference type="KEGG" id="rox:BV494_06820"/>
<dbReference type="EMBL" id="CP019062">
    <property type="protein sequence ID" value="AVF34659.1"/>
    <property type="molecule type" value="Genomic_DNA"/>
</dbReference>
<organism evidence="2 3">
    <name type="scientific">Rahnella sikkimica</name>
    <dbReference type="NCBI Taxonomy" id="1805933"/>
    <lineage>
        <taxon>Bacteria</taxon>
        <taxon>Pseudomonadati</taxon>
        <taxon>Pseudomonadota</taxon>
        <taxon>Gammaproteobacteria</taxon>
        <taxon>Enterobacterales</taxon>
        <taxon>Yersiniaceae</taxon>
        <taxon>Rahnella</taxon>
    </lineage>
</organism>
<keyword evidence="1" id="KW-0812">Transmembrane</keyword>
<dbReference type="RefSeq" id="WP_104922182.1">
    <property type="nucleotide sequence ID" value="NZ_CP019062.1"/>
</dbReference>
<feature type="transmembrane region" description="Helical" evidence="1">
    <location>
        <begin position="38"/>
        <end position="56"/>
    </location>
</feature>
<name>A0A2L1UNZ2_9GAMM</name>
<keyword evidence="1" id="KW-0472">Membrane</keyword>
<keyword evidence="3" id="KW-1185">Reference proteome</keyword>
<evidence type="ECO:0008006" key="4">
    <source>
        <dbReference type="Google" id="ProtNLM"/>
    </source>
</evidence>
<proteinExistence type="predicted"/>
<accession>A0A2L1UNZ2</accession>
<sequence length="133" mass="14948">MMNDSFYVDVLLKTKQWGIILSHSLALFEYQNNSDSNVMMGAFSGAVVFVFSAVEFSVWKRFFLFQVSFLVGVMASDLTAEVISNILPQHLFVGKPIGAMVASASAVRVLMVFTARTKEQKSLIEQLKKIKWK</sequence>
<evidence type="ECO:0000313" key="3">
    <source>
        <dbReference type="Proteomes" id="UP000239197"/>
    </source>
</evidence>
<gene>
    <name evidence="2" type="ORF">BV494_06820</name>
</gene>
<dbReference type="AlphaFoldDB" id="A0A2L1UNZ2"/>
<dbReference type="Pfam" id="PF16931">
    <property type="entry name" value="Phage_holin_8"/>
    <property type="match status" value="1"/>
</dbReference>
<keyword evidence="1" id="KW-1133">Transmembrane helix</keyword>
<dbReference type="Proteomes" id="UP000239197">
    <property type="component" value="Chromosome"/>
</dbReference>
<dbReference type="InterPro" id="IPR032637">
    <property type="entry name" value="Phage_holin-like"/>
</dbReference>
<evidence type="ECO:0000256" key="1">
    <source>
        <dbReference type="SAM" id="Phobius"/>
    </source>
</evidence>